<dbReference type="PANTHER" id="PTHR24321">
    <property type="entry name" value="DEHYDROGENASES, SHORT CHAIN"/>
    <property type="match status" value="1"/>
</dbReference>
<evidence type="ECO:0000313" key="3">
    <source>
        <dbReference type="EMBL" id="MFC5459291.1"/>
    </source>
</evidence>
<dbReference type="Gene3D" id="3.40.50.720">
    <property type="entry name" value="NAD(P)-binding Rossmann-like Domain"/>
    <property type="match status" value="1"/>
</dbReference>
<protein>
    <submittedName>
        <fullName evidence="3">SDR family oxidoreductase</fullName>
    </submittedName>
</protein>
<name>A0ABW0L3C1_9BURK</name>
<proteinExistence type="inferred from homology"/>
<keyword evidence="2" id="KW-0560">Oxidoreductase</keyword>
<dbReference type="PANTHER" id="PTHR24321:SF8">
    <property type="entry name" value="ESTRADIOL 17-BETA-DEHYDROGENASE 8-RELATED"/>
    <property type="match status" value="1"/>
</dbReference>
<dbReference type="CDD" id="cd05233">
    <property type="entry name" value="SDR_c"/>
    <property type="match status" value="1"/>
</dbReference>
<dbReference type="PRINTS" id="PR00081">
    <property type="entry name" value="GDHRDH"/>
</dbReference>
<dbReference type="Pfam" id="PF13561">
    <property type="entry name" value="adh_short_C2"/>
    <property type="match status" value="1"/>
</dbReference>
<organism evidence="3 4">
    <name type="scientific">Massilia niabensis</name>
    <dbReference type="NCBI Taxonomy" id="544910"/>
    <lineage>
        <taxon>Bacteria</taxon>
        <taxon>Pseudomonadati</taxon>
        <taxon>Pseudomonadota</taxon>
        <taxon>Betaproteobacteria</taxon>
        <taxon>Burkholderiales</taxon>
        <taxon>Oxalobacteraceae</taxon>
        <taxon>Telluria group</taxon>
        <taxon>Massilia</taxon>
    </lineage>
</organism>
<sequence length="275" mass="27921">MIPSSLPLAALAGKVAIVSGSTQGVGADIARALASSGAAVVLLGHEADAGRALAAELLAGGAAGALYCATDIERDEDIERCIDLALVRFGRLDILVNSACVYLDHGIDSSREEWHQTLGVNLISAAIFTQKAVPHMGRGGVIVNLGSTGGKFGAAGRALYPASKAALLQLTKSLAVTLAPRGIRVVAVSPAWTWSPAIAAMSGDSRATADAVAAPFHPLGRVGDGHEVGNAVAFLASEAASWITGIDLPVDGGFSILGPDRGISPRTWFAQAEAP</sequence>
<dbReference type="InterPro" id="IPR020904">
    <property type="entry name" value="Sc_DH/Rdtase_CS"/>
</dbReference>
<reference evidence="4" key="1">
    <citation type="journal article" date="2019" name="Int. J. Syst. Evol. Microbiol.">
        <title>The Global Catalogue of Microorganisms (GCM) 10K type strain sequencing project: providing services to taxonomists for standard genome sequencing and annotation.</title>
        <authorList>
            <consortium name="The Broad Institute Genomics Platform"/>
            <consortium name="The Broad Institute Genome Sequencing Center for Infectious Disease"/>
            <person name="Wu L."/>
            <person name="Ma J."/>
        </authorList>
    </citation>
    <scope>NUCLEOTIDE SEQUENCE [LARGE SCALE GENOMIC DNA]</scope>
    <source>
        <strain evidence="4">KACC 12649</strain>
    </source>
</reference>
<dbReference type="PRINTS" id="PR00080">
    <property type="entry name" value="SDRFAMILY"/>
</dbReference>
<dbReference type="PROSITE" id="PS00061">
    <property type="entry name" value="ADH_SHORT"/>
    <property type="match status" value="1"/>
</dbReference>
<dbReference type="Proteomes" id="UP001596050">
    <property type="component" value="Unassembled WGS sequence"/>
</dbReference>
<dbReference type="SUPFAM" id="SSF51735">
    <property type="entry name" value="NAD(P)-binding Rossmann-fold domains"/>
    <property type="match status" value="1"/>
</dbReference>
<accession>A0ABW0L3C1</accession>
<evidence type="ECO:0000256" key="2">
    <source>
        <dbReference type="ARBA" id="ARBA00023002"/>
    </source>
</evidence>
<dbReference type="EMBL" id="JBHSMU010000005">
    <property type="protein sequence ID" value="MFC5459291.1"/>
    <property type="molecule type" value="Genomic_DNA"/>
</dbReference>
<keyword evidence="4" id="KW-1185">Reference proteome</keyword>
<comment type="caution">
    <text evidence="3">The sequence shown here is derived from an EMBL/GenBank/DDBJ whole genome shotgun (WGS) entry which is preliminary data.</text>
</comment>
<dbReference type="NCBIfam" id="NF006121">
    <property type="entry name" value="PRK08265.1"/>
    <property type="match status" value="1"/>
</dbReference>
<evidence type="ECO:0000256" key="1">
    <source>
        <dbReference type="ARBA" id="ARBA00006484"/>
    </source>
</evidence>
<evidence type="ECO:0000313" key="4">
    <source>
        <dbReference type="Proteomes" id="UP001596050"/>
    </source>
</evidence>
<dbReference type="InterPro" id="IPR002347">
    <property type="entry name" value="SDR_fam"/>
</dbReference>
<dbReference type="InterPro" id="IPR036291">
    <property type="entry name" value="NAD(P)-bd_dom_sf"/>
</dbReference>
<gene>
    <name evidence="3" type="ORF">ACFPN5_05665</name>
</gene>
<comment type="similarity">
    <text evidence="1">Belongs to the short-chain dehydrogenases/reductases (SDR) family.</text>
</comment>
<dbReference type="RefSeq" id="WP_379781010.1">
    <property type="nucleotide sequence ID" value="NZ_JBHSMU010000005.1"/>
</dbReference>